<evidence type="ECO:0000256" key="1">
    <source>
        <dbReference type="ARBA" id="ARBA00009477"/>
    </source>
</evidence>
<dbReference type="NCBIfam" id="TIGR01730">
    <property type="entry name" value="RND_mfp"/>
    <property type="match status" value="1"/>
</dbReference>
<dbReference type="GO" id="GO:0015562">
    <property type="term" value="F:efflux transmembrane transporter activity"/>
    <property type="evidence" value="ECO:0007669"/>
    <property type="project" value="TreeGrafter"/>
</dbReference>
<dbReference type="SUPFAM" id="SSF111369">
    <property type="entry name" value="HlyD-like secretion proteins"/>
    <property type="match status" value="1"/>
</dbReference>
<dbReference type="FunFam" id="2.40.30.170:FF:000010">
    <property type="entry name" value="Efflux RND transporter periplasmic adaptor subunit"/>
    <property type="match status" value="1"/>
</dbReference>
<comment type="similarity">
    <text evidence="1">Belongs to the membrane fusion protein (MFP) (TC 8.A.1) family.</text>
</comment>
<evidence type="ECO:0000256" key="3">
    <source>
        <dbReference type="SAM" id="Phobius"/>
    </source>
</evidence>
<dbReference type="Gene3D" id="2.40.50.100">
    <property type="match status" value="1"/>
</dbReference>
<keyword evidence="8" id="KW-1185">Reference proteome</keyword>
<evidence type="ECO:0000259" key="4">
    <source>
        <dbReference type="Pfam" id="PF25917"/>
    </source>
</evidence>
<name>V4T986_9HYPH</name>
<keyword evidence="2" id="KW-0175">Coiled coil</keyword>
<dbReference type="InterPro" id="IPR058625">
    <property type="entry name" value="MdtA-like_BSH"/>
</dbReference>
<dbReference type="Gene3D" id="2.40.420.20">
    <property type="match status" value="1"/>
</dbReference>
<dbReference type="InterPro" id="IPR006143">
    <property type="entry name" value="RND_pump_MFP"/>
</dbReference>
<evidence type="ECO:0000313" key="7">
    <source>
        <dbReference type="EMBL" id="ESR23093.1"/>
    </source>
</evidence>
<feature type="domain" description="CusB-like beta-barrel" evidence="5">
    <location>
        <begin position="223"/>
        <end position="295"/>
    </location>
</feature>
<dbReference type="STRING" id="631454.N177_3161"/>
<sequence length="384" mass="41007">MTSRQDLPKEQERRPGILRLLVILVCVAAGAAAGLFGSGAVLDHLAPEKADARGSGGPVGRTTLVATTRPGSSVVRETAEAVGTVEGVQAVEIVPMAAGRVVEIAFRAGQEVEAGELLVQLDDRAQQAQLKEAQATLAEAQQAFERAQALQQGNYAPEARLEEARATMLRAEAAVDRAENEIEDRRVVAPFAGTTGLVEVTTGQRVDTGTTITSLDDLSEVEVTFSVPELFFPRVRRGMPVVVTSRAYGSRSFEGQVSEVDARISPRSRAFRVRATIPNEDGSLRTGMFMSIQLVLEERQAITVPEEAVISEGDSNYVFTVAGNQAEKRRIRTGIWRDGHVEVLEGLQAEASIVTSGMQGLQDGAQIRLKEASDGAGETAARSG</sequence>
<dbReference type="Pfam" id="PF25917">
    <property type="entry name" value="BSH_RND"/>
    <property type="match status" value="1"/>
</dbReference>
<dbReference type="PATRIC" id="fig|631454.5.peg.3121"/>
<feature type="transmembrane region" description="Helical" evidence="3">
    <location>
        <begin position="20"/>
        <end position="42"/>
    </location>
</feature>
<feature type="domain" description="YknX-like C-terminal permuted SH3-like" evidence="6">
    <location>
        <begin position="301"/>
        <end position="368"/>
    </location>
</feature>
<dbReference type="AlphaFoldDB" id="V4T986"/>
<proteinExistence type="inferred from homology"/>
<dbReference type="Proteomes" id="UP000017819">
    <property type="component" value="Unassembled WGS sequence"/>
</dbReference>
<gene>
    <name evidence="7" type="ORF">N177_3161</name>
</gene>
<organism evidence="7 8">
    <name type="scientific">Lutibaculum baratangense AMV1</name>
    <dbReference type="NCBI Taxonomy" id="631454"/>
    <lineage>
        <taxon>Bacteria</taxon>
        <taxon>Pseudomonadati</taxon>
        <taxon>Pseudomonadota</taxon>
        <taxon>Alphaproteobacteria</taxon>
        <taxon>Hyphomicrobiales</taxon>
        <taxon>Tepidamorphaceae</taxon>
        <taxon>Lutibaculum</taxon>
    </lineage>
</organism>
<dbReference type="Gene3D" id="1.10.287.470">
    <property type="entry name" value="Helix hairpin bin"/>
    <property type="match status" value="1"/>
</dbReference>
<feature type="domain" description="Multidrug resistance protein MdtA-like barrel-sandwich hybrid" evidence="4">
    <location>
        <begin position="90"/>
        <end position="211"/>
    </location>
</feature>
<keyword evidence="3" id="KW-0472">Membrane</keyword>
<dbReference type="PANTHER" id="PTHR30469">
    <property type="entry name" value="MULTIDRUG RESISTANCE PROTEIN MDTA"/>
    <property type="match status" value="1"/>
</dbReference>
<dbReference type="OrthoDB" id="9806939at2"/>
<dbReference type="EMBL" id="AWXZ01000039">
    <property type="protein sequence ID" value="ESR23093.1"/>
    <property type="molecule type" value="Genomic_DNA"/>
</dbReference>
<dbReference type="eggNOG" id="COG0845">
    <property type="taxonomic scope" value="Bacteria"/>
</dbReference>
<accession>V4T986</accession>
<dbReference type="Gene3D" id="2.40.30.170">
    <property type="match status" value="1"/>
</dbReference>
<reference evidence="7 8" key="1">
    <citation type="journal article" date="2014" name="Genome Announc.">
        <title>Draft Genome Sequence of Lutibaculum baratangense Strain AMV1T, Isolated from a Mud Volcano in Andamans, India.</title>
        <authorList>
            <person name="Singh A."/>
            <person name="Sreenivas A."/>
            <person name="Sathyanarayana Reddy G."/>
            <person name="Pinnaka A.K."/>
            <person name="Shivaji S."/>
        </authorList>
    </citation>
    <scope>NUCLEOTIDE SEQUENCE [LARGE SCALE GENOMIC DNA]</scope>
    <source>
        <strain evidence="7 8">AMV1</strain>
    </source>
</reference>
<keyword evidence="3" id="KW-1133">Transmembrane helix</keyword>
<dbReference type="Pfam" id="PF25954">
    <property type="entry name" value="Beta-barrel_RND_2"/>
    <property type="match status" value="1"/>
</dbReference>
<evidence type="ECO:0000313" key="8">
    <source>
        <dbReference type="Proteomes" id="UP000017819"/>
    </source>
</evidence>
<evidence type="ECO:0000259" key="6">
    <source>
        <dbReference type="Pfam" id="PF25989"/>
    </source>
</evidence>
<dbReference type="GO" id="GO:1990281">
    <property type="term" value="C:efflux pump complex"/>
    <property type="evidence" value="ECO:0007669"/>
    <property type="project" value="TreeGrafter"/>
</dbReference>
<evidence type="ECO:0000256" key="2">
    <source>
        <dbReference type="SAM" id="Coils"/>
    </source>
</evidence>
<feature type="coiled-coil region" evidence="2">
    <location>
        <begin position="123"/>
        <end position="181"/>
    </location>
</feature>
<comment type="caution">
    <text evidence="7">The sequence shown here is derived from an EMBL/GenBank/DDBJ whole genome shotgun (WGS) entry which is preliminary data.</text>
</comment>
<dbReference type="RefSeq" id="WP_023433280.1">
    <property type="nucleotide sequence ID" value="NZ_AWXZ01000039.1"/>
</dbReference>
<dbReference type="PANTHER" id="PTHR30469:SF11">
    <property type="entry name" value="BLL4320 PROTEIN"/>
    <property type="match status" value="1"/>
</dbReference>
<dbReference type="InterPro" id="IPR058792">
    <property type="entry name" value="Beta-barrel_RND_2"/>
</dbReference>
<keyword evidence="3" id="KW-0812">Transmembrane</keyword>
<protein>
    <submittedName>
        <fullName evidence="7">Uncharacterized protein</fullName>
    </submittedName>
</protein>
<evidence type="ECO:0000259" key="5">
    <source>
        <dbReference type="Pfam" id="PF25954"/>
    </source>
</evidence>
<dbReference type="Pfam" id="PF25989">
    <property type="entry name" value="YknX_C"/>
    <property type="match status" value="1"/>
</dbReference>
<dbReference type="InterPro" id="IPR058637">
    <property type="entry name" value="YknX-like_C"/>
</dbReference>